<feature type="signal peptide" evidence="1">
    <location>
        <begin position="1"/>
        <end position="19"/>
    </location>
</feature>
<dbReference type="Gene3D" id="2.70.98.30">
    <property type="entry name" value="Golgi alpha-mannosidase II, domain 4"/>
    <property type="match status" value="1"/>
</dbReference>
<dbReference type="AlphaFoldDB" id="A0AAX3QRC3"/>
<dbReference type="GO" id="GO:0006013">
    <property type="term" value="P:mannose metabolic process"/>
    <property type="evidence" value="ECO:0007669"/>
    <property type="project" value="InterPro"/>
</dbReference>
<dbReference type="Pfam" id="PF07748">
    <property type="entry name" value="Glyco_hydro_38C"/>
    <property type="match status" value="1"/>
</dbReference>
<evidence type="ECO:0000313" key="6">
    <source>
        <dbReference type="Proteomes" id="UP001221009"/>
    </source>
</evidence>
<dbReference type="InterPro" id="IPR000602">
    <property type="entry name" value="Glyco_hydro_38_N"/>
</dbReference>
<evidence type="ECO:0000313" key="5">
    <source>
        <dbReference type="EMBL" id="WET64223.1"/>
    </source>
</evidence>
<dbReference type="InterPro" id="IPR041147">
    <property type="entry name" value="GH38_C"/>
</dbReference>
<dbReference type="SUPFAM" id="SSF74650">
    <property type="entry name" value="Galactose mutarotase-like"/>
    <property type="match status" value="1"/>
</dbReference>
<dbReference type="Gene3D" id="3.20.110.10">
    <property type="entry name" value="Glycoside hydrolase 38, N terminal domain"/>
    <property type="match status" value="1"/>
</dbReference>
<protein>
    <submittedName>
        <fullName evidence="5">Glycoside hydrolase family 38 C-terminal domain-containing protein</fullName>
    </submittedName>
</protein>
<dbReference type="InterPro" id="IPR027291">
    <property type="entry name" value="Glyco_hydro_38_N_sf"/>
</dbReference>
<dbReference type="Pfam" id="PF17677">
    <property type="entry name" value="Glyco_hydro38C2"/>
    <property type="match status" value="1"/>
</dbReference>
<feature type="chain" id="PRO_5043881296" evidence="1">
    <location>
        <begin position="20"/>
        <end position="951"/>
    </location>
</feature>
<dbReference type="Gene3D" id="2.60.40.1180">
    <property type="entry name" value="Golgi alpha-mannosidase II"/>
    <property type="match status" value="1"/>
</dbReference>
<dbReference type="GO" id="GO:0009313">
    <property type="term" value="P:oligosaccharide catabolic process"/>
    <property type="evidence" value="ECO:0007669"/>
    <property type="project" value="TreeGrafter"/>
</dbReference>
<keyword evidence="5" id="KW-0378">Hydrolase</keyword>
<reference evidence="5" key="1">
    <citation type="submission" date="2023-03" db="EMBL/GenBank/DDBJ databases">
        <title>Parabacteroides distasonis, a bacteria resistant against UC.</title>
        <authorList>
            <person name="Dai W."/>
        </authorList>
    </citation>
    <scope>NUCLEOTIDE SEQUENCE</scope>
    <source>
        <strain evidence="5">F1-28</strain>
    </source>
</reference>
<feature type="domain" description="Glycosyl hydrolases family 38 C-terminal" evidence="4">
    <location>
        <begin position="876"/>
        <end position="947"/>
    </location>
</feature>
<dbReference type="Pfam" id="PF01074">
    <property type="entry name" value="Glyco_hydro_38N"/>
    <property type="match status" value="1"/>
</dbReference>
<evidence type="ECO:0000259" key="3">
    <source>
        <dbReference type="Pfam" id="PF07748"/>
    </source>
</evidence>
<proteinExistence type="predicted"/>
<dbReference type="CDD" id="cd10791">
    <property type="entry name" value="GH38N_AMII_like_1"/>
    <property type="match status" value="1"/>
</dbReference>
<dbReference type="PANTHER" id="PTHR46017:SF1">
    <property type="entry name" value="ALPHA-MANNOSIDASE 2C1"/>
    <property type="match status" value="1"/>
</dbReference>
<dbReference type="PANTHER" id="PTHR46017">
    <property type="entry name" value="ALPHA-MANNOSIDASE 2C1"/>
    <property type="match status" value="1"/>
</dbReference>
<dbReference type="InterPro" id="IPR011330">
    <property type="entry name" value="Glyco_hydro/deAcase_b/a-brl"/>
</dbReference>
<dbReference type="RefSeq" id="WP_122144000.1">
    <property type="nucleotide sequence ID" value="NZ_CP120353.1"/>
</dbReference>
<accession>A0AAX3QRC3</accession>
<organism evidence="5 6">
    <name type="scientific">Parabacteroides distasonis</name>
    <dbReference type="NCBI Taxonomy" id="823"/>
    <lineage>
        <taxon>Bacteria</taxon>
        <taxon>Pseudomonadati</taxon>
        <taxon>Bacteroidota</taxon>
        <taxon>Bacteroidia</taxon>
        <taxon>Bacteroidales</taxon>
        <taxon>Tannerellaceae</taxon>
        <taxon>Parabacteroides</taxon>
    </lineage>
</organism>
<keyword evidence="1" id="KW-0732">Signal</keyword>
<dbReference type="InterPro" id="IPR011013">
    <property type="entry name" value="Gal_mutarotase_sf_dom"/>
</dbReference>
<dbReference type="GO" id="GO:0030246">
    <property type="term" value="F:carbohydrate binding"/>
    <property type="evidence" value="ECO:0007669"/>
    <property type="project" value="InterPro"/>
</dbReference>
<evidence type="ECO:0000259" key="4">
    <source>
        <dbReference type="Pfam" id="PF17677"/>
    </source>
</evidence>
<feature type="domain" description="Glycoside hydrolase family 38 N-terminal" evidence="2">
    <location>
        <begin position="119"/>
        <end position="378"/>
    </location>
</feature>
<dbReference type="Gene3D" id="2.60.40.2220">
    <property type="match status" value="1"/>
</dbReference>
<dbReference type="GO" id="GO:0004559">
    <property type="term" value="F:alpha-mannosidase activity"/>
    <property type="evidence" value="ECO:0007669"/>
    <property type="project" value="InterPro"/>
</dbReference>
<dbReference type="InterPro" id="IPR013780">
    <property type="entry name" value="Glyco_hydro_b"/>
</dbReference>
<feature type="domain" description="Glycosyl hydrolase family 38 C-terminal" evidence="3">
    <location>
        <begin position="583"/>
        <end position="732"/>
    </location>
</feature>
<evidence type="ECO:0000259" key="2">
    <source>
        <dbReference type="Pfam" id="PF01074"/>
    </source>
</evidence>
<dbReference type="SUPFAM" id="SSF88713">
    <property type="entry name" value="Glycoside hydrolase/deacetylase"/>
    <property type="match status" value="1"/>
</dbReference>
<name>A0AAX3QRC3_PARDI</name>
<gene>
    <name evidence="5" type="ORF">P2T59_21445</name>
</gene>
<dbReference type="InterPro" id="IPR011682">
    <property type="entry name" value="Glyco_hydro_38_C"/>
</dbReference>
<dbReference type="EMBL" id="CP120353">
    <property type="protein sequence ID" value="WET64223.1"/>
    <property type="molecule type" value="Genomic_DNA"/>
</dbReference>
<evidence type="ECO:0000256" key="1">
    <source>
        <dbReference type="SAM" id="SignalP"/>
    </source>
</evidence>
<dbReference type="Proteomes" id="UP001221009">
    <property type="component" value="Chromosome"/>
</dbReference>
<sequence length="951" mass="107929">MIRKTVLLCTICMSLEAVAQRESAVVNPVEPVRYENENGNFKILSYIKQSHLGESGLSAEVGGVKQDLLRTDNPDSLLVWLPMIGEEVRLKVFSGKKCVVDQMYRPVIPSDWGYFQNGTIHLIQSSHQDIAWMDTPDYCREDRIEGIIMPALSLMKENKDFKFEMEQTLNLMEFLEKYPEKKGELIDLYKEGRFNWGATYNQPYEGLSSGEQLVRQAYYGRKWIRENLPGCDDRVANNMDVPGRTWQMPQILAKSGIPNLFISRMKEGLYDWYSPDGSKVLTFTPGNYGWASMIWKFFDKDGVTAFHKLHHRSLIWSDYFKERNIPPHYAILISCDATKPVDYQKVVDEWNSIASQASVALPRLTVSTAEAYFDRVRGKNTRFEKVEGERPDLWLYIHGPAHYEDTKYKRDAAVLLPAAESFTTFSGLIDNDLDKYPHDAFDRAWMASIYPDHGLGGKNGEITDAIFKDSLKCARDLGESLLGSALERIVEEVDVRTGQWVVFNDLTWERDRLVEIAISKHKAVVRDEAGNVVPSQIKTVGEQNYVVFMAQKVPSMGFRSYKIEEGKNAPKEEKQFVVSDNSLENVYYKALLGNGGIVSLYDKELGREIIHTSKFACGDIVELGYNGNGAGEFTRVTDVTPGDITPLSLFDAHWRVTESGPLYTRFENIQPTKHTTIVQTITFSHVKKQIDFDVTLRDFDGEHNRQYRIAFPVNIMGDRTINYEVPMGVAQVGRDEMKQQPGGWAWGGTYVHHPEDTHPREIQNFISAHGNGFGLTMSSCVAVGDWVDPSREQAVYPVLQGILLSSHKSCHGEGNWYHQTGTHHFNFSLSSHKEGWTEGYRFGVEANRPFYARKKENKGGVLPAVKSFLSVSDPFVAMSLIKKADNDNSLIIRLTEMEGRDKEVRVTLPVEAKKVIRTNLIEDEQEVIPVSGSTITLRLGHHAIETFKLVI</sequence>